<feature type="region of interest" description="Disordered" evidence="1">
    <location>
        <begin position="238"/>
        <end position="266"/>
    </location>
</feature>
<protein>
    <submittedName>
        <fullName evidence="3">Uncharacterized protein</fullName>
    </submittedName>
</protein>
<keyword evidence="2" id="KW-0812">Transmembrane</keyword>
<comment type="caution">
    <text evidence="3">The sequence shown here is derived from an EMBL/GenBank/DDBJ whole genome shotgun (WGS) entry which is preliminary data.</text>
</comment>
<name>A0A9W9ZP22_9CNID</name>
<dbReference type="Proteomes" id="UP001163046">
    <property type="component" value="Unassembled WGS sequence"/>
</dbReference>
<evidence type="ECO:0000313" key="4">
    <source>
        <dbReference type="Proteomes" id="UP001163046"/>
    </source>
</evidence>
<evidence type="ECO:0000256" key="1">
    <source>
        <dbReference type="SAM" id="MobiDB-lite"/>
    </source>
</evidence>
<feature type="transmembrane region" description="Helical" evidence="2">
    <location>
        <begin position="12"/>
        <end position="37"/>
    </location>
</feature>
<proteinExistence type="predicted"/>
<feature type="compositionally biased region" description="Basic residues" evidence="1">
    <location>
        <begin position="245"/>
        <end position="256"/>
    </location>
</feature>
<dbReference type="EMBL" id="MU825898">
    <property type="protein sequence ID" value="KAJ7383484.1"/>
    <property type="molecule type" value="Genomic_DNA"/>
</dbReference>
<feature type="compositionally biased region" description="Basic residues" evidence="1">
    <location>
        <begin position="193"/>
        <end position="202"/>
    </location>
</feature>
<organism evidence="3 4">
    <name type="scientific">Desmophyllum pertusum</name>
    <dbReference type="NCBI Taxonomy" id="174260"/>
    <lineage>
        <taxon>Eukaryota</taxon>
        <taxon>Metazoa</taxon>
        <taxon>Cnidaria</taxon>
        <taxon>Anthozoa</taxon>
        <taxon>Hexacorallia</taxon>
        <taxon>Scleractinia</taxon>
        <taxon>Caryophylliina</taxon>
        <taxon>Caryophylliidae</taxon>
        <taxon>Desmophyllum</taxon>
    </lineage>
</organism>
<feature type="region of interest" description="Disordered" evidence="1">
    <location>
        <begin position="180"/>
        <end position="207"/>
    </location>
</feature>
<sequence>MHSMVVVEPWFIGLVVGLGTLILVLLCIIVIFCTLWARKDRQRKHENRLQATQHHVNVDQDQDFVGVEPNSMAMVSTSSNPNWFLQEKPHDELRSPPTLTRAAGDEPFIVGTSIVRYSKELDRSSSYRPSTAQKYVGHRNSSEWKRAAHSPTITEVPYGAEYRMVRLGMIPPRPVDANGHFPPGYYTEPGRAKSSKKKGGKWKSKELEESGRYNGEVRSGMIPQRSLDANGNIPLGYFTVPGKAKSPKGKDGKRKSKEIEESRRYNGEVLVPGREVQLWSLESSSTRPTFALPKEDYNTEGATWYYSRSPDGQT</sequence>
<reference evidence="3" key="1">
    <citation type="submission" date="2023-01" db="EMBL/GenBank/DDBJ databases">
        <title>Genome assembly of the deep-sea coral Lophelia pertusa.</title>
        <authorList>
            <person name="Herrera S."/>
            <person name="Cordes E."/>
        </authorList>
    </citation>
    <scope>NUCLEOTIDE SEQUENCE</scope>
    <source>
        <strain evidence="3">USNM1676648</strain>
        <tissue evidence="3">Polyp</tissue>
    </source>
</reference>
<gene>
    <name evidence="3" type="ORF">OS493_027648</name>
</gene>
<accession>A0A9W9ZP22</accession>
<dbReference type="AlphaFoldDB" id="A0A9W9ZP22"/>
<evidence type="ECO:0000313" key="3">
    <source>
        <dbReference type="EMBL" id="KAJ7383484.1"/>
    </source>
</evidence>
<feature type="compositionally biased region" description="Basic and acidic residues" evidence="1">
    <location>
        <begin position="257"/>
        <end position="266"/>
    </location>
</feature>
<keyword evidence="4" id="KW-1185">Reference proteome</keyword>
<keyword evidence="2" id="KW-0472">Membrane</keyword>
<evidence type="ECO:0000256" key="2">
    <source>
        <dbReference type="SAM" id="Phobius"/>
    </source>
</evidence>
<dbReference type="OrthoDB" id="5974563at2759"/>
<keyword evidence="2" id="KW-1133">Transmembrane helix</keyword>